<dbReference type="InterPro" id="IPR009057">
    <property type="entry name" value="Homeodomain-like_sf"/>
</dbReference>
<dbReference type="Gene3D" id="1.10.287.130">
    <property type="match status" value="1"/>
</dbReference>
<evidence type="ECO:0000259" key="12">
    <source>
        <dbReference type="PROSITE" id="PS01124"/>
    </source>
</evidence>
<dbReference type="Gene3D" id="2.60.40.10">
    <property type="entry name" value="Immunoglobulins"/>
    <property type="match status" value="1"/>
</dbReference>
<evidence type="ECO:0000256" key="4">
    <source>
        <dbReference type="ARBA" id="ARBA00022679"/>
    </source>
</evidence>
<evidence type="ECO:0000256" key="9">
    <source>
        <dbReference type="ARBA" id="ARBA00023015"/>
    </source>
</evidence>
<dbReference type="InterPro" id="IPR036097">
    <property type="entry name" value="HisK_dim/P_sf"/>
</dbReference>
<dbReference type="CDD" id="cd00075">
    <property type="entry name" value="HATPase"/>
    <property type="match status" value="1"/>
</dbReference>
<dbReference type="InterPro" id="IPR001789">
    <property type="entry name" value="Sig_transdc_resp-reg_receiver"/>
</dbReference>
<dbReference type="PANTHER" id="PTHR43547:SF2">
    <property type="entry name" value="HYBRID SIGNAL TRANSDUCTION HISTIDINE KINASE C"/>
    <property type="match status" value="1"/>
</dbReference>
<dbReference type="FunFam" id="2.60.40.10:FF:000791">
    <property type="entry name" value="Two-component system sensor histidine kinase/response regulator"/>
    <property type="match status" value="1"/>
</dbReference>
<organism evidence="15 16">
    <name type="scientific">Coprobacter secundus subsp. similis</name>
    <dbReference type="NCBI Taxonomy" id="2751153"/>
    <lineage>
        <taxon>Bacteria</taxon>
        <taxon>Pseudomonadati</taxon>
        <taxon>Bacteroidota</taxon>
        <taxon>Bacteroidia</taxon>
        <taxon>Bacteroidales</taxon>
        <taxon>Barnesiellaceae</taxon>
        <taxon>Coprobacter</taxon>
    </lineage>
</organism>
<dbReference type="InterPro" id="IPR011110">
    <property type="entry name" value="Reg_prop"/>
</dbReference>
<evidence type="ECO:0000256" key="2">
    <source>
        <dbReference type="ARBA" id="ARBA00012438"/>
    </source>
</evidence>
<dbReference type="CDD" id="cd00146">
    <property type="entry name" value="PKD"/>
    <property type="match status" value="1"/>
</dbReference>
<sequence length="1355" mass="155586">MRLIIKRAAKQIKSITDKVIILSIFLSHAFLSFSAGIEKKIIFQQFSLNEGLSQSSVFYITQDQKGYMWFATGDGLNRYDGYKFTIYRHNKTDSTSLINNNIRSLAIDSKNRLWIGTQSGLSMYNKDKEVFVNYPWKNIGFKKQLIYNICESSDDQFLLATDRGLVSFSEKGGYQHTSFPTRRVSAILKLKNKILVGSDNGLFYYDPENDTFEIVYDGLKNKPIMAILPHNRNHNKIWIGTEGEGLYLYDLAYHILIPYTHRPDDNESISSNYIRSLSYDNQQRLWVGTFVGLNILKGDGKGFYHLFNTEYEADELSQNSIRAIYADSQGGMWCGTYFGGLNYYHNLKNQFEHLKYIRYANSLNDNVVSTMLAESSLIWIGTNDNGLNVYNTVTDHFSYYKHKENDPESLSGNNIKALLRLSNGNMAIGSHDGGLCILQKNNRFKRVNISSDQTANSNVYSLFQDENNILWVGTLNGLFLYDFKSESGESVSTLIKTKVLDDKQIMTLYSDSKKRLWIGTDNGLYIYDKTQNQLYNAEPQKINDKQICCIFEDKQHSIWIGSQSGLFTYDEQNKKLFDIGNYYKIPDYRIYGILEDSFNRLWMSSNSGLICLNKESKSWRIYTEPDGIQSNQFNMYAYCKSSDGKMYFGGTNGITAFFPERLIDNPYTPAAIIDNLTVFNKKILPGDDSKILEKSIDETNSITLKSSQSLFGLEFVVPNYLSGGNNLFSYTLEGFDTGWYNTTKNSVSYSNLNPGNYTFKVKVANNDGKWSNQTTELHITVLPHWWETWWAKLIFALLVCIVVFYGIHFYTSRKIMRKELALERKEKERTEELSQMKIRFFINISHEFRTPLTLILSPIHEILERGVSDKWLKSQLLLIQRNSKRMLHLINQVLDYRRAEMGAMELHVQEHEIKPFIQELFDMFARSASNKKIDYNLEYNIEKDKIFYDENYLERILTNLISNALKYTPEFGNITVKAKEDKGSLIISVGDTGCGIPKDKQDRIFERFYQVEENSVGTGIGLSFVKRLIEQHHGEIHLNSTLGEGSEFTVIIPCEAKAYSEEERSDGQTITKAPNTKYIDPNIEEYSEKEIAISYQSENETPDKSTLLLVEDDVDVRKYLYENFSQSYHILQAENGEIAWDILNKGEKIDFIISDVMMPVMDGIKFCKLVKQNIHFCHIPLILLTAKSTVGDQLTGLNTGADDYISKPFVFSVLRAKVQNILKGRQRAIRNYAANIEANPAQIASNGIDEELLNKAIGIIEKNLENPNFSAEEFSREMGMSRSNLHLKLKALTGESAVEFIRRIRFGHACRLLKEGKYNVSEISTMVGFTPSYFTTSFKKYMGCLPSEYVKNSKI</sequence>
<keyword evidence="3 11" id="KW-0597">Phosphoprotein</keyword>
<dbReference type="Pfam" id="PF02518">
    <property type="entry name" value="HATPase_c"/>
    <property type="match status" value="1"/>
</dbReference>
<evidence type="ECO:0000256" key="7">
    <source>
        <dbReference type="ARBA" id="ARBA00022840"/>
    </source>
</evidence>
<keyword evidence="10" id="KW-0804">Transcription</keyword>
<dbReference type="GO" id="GO:0043565">
    <property type="term" value="F:sequence-specific DNA binding"/>
    <property type="evidence" value="ECO:0007669"/>
    <property type="project" value="InterPro"/>
</dbReference>
<proteinExistence type="predicted"/>
<dbReference type="GO" id="GO:0000155">
    <property type="term" value="F:phosphorelay sensor kinase activity"/>
    <property type="evidence" value="ECO:0007669"/>
    <property type="project" value="InterPro"/>
</dbReference>
<dbReference type="PRINTS" id="PR00344">
    <property type="entry name" value="BCTRLSENSOR"/>
</dbReference>
<evidence type="ECO:0000256" key="6">
    <source>
        <dbReference type="ARBA" id="ARBA00022777"/>
    </source>
</evidence>
<dbReference type="Gene3D" id="1.10.10.60">
    <property type="entry name" value="Homeodomain-like"/>
    <property type="match status" value="2"/>
</dbReference>
<dbReference type="SMART" id="SM00448">
    <property type="entry name" value="REC"/>
    <property type="match status" value="1"/>
</dbReference>
<accession>A0A7G1I101</accession>
<dbReference type="SMART" id="SM00342">
    <property type="entry name" value="HTH_ARAC"/>
    <property type="match status" value="1"/>
</dbReference>
<feature type="domain" description="HTH araC/xylS-type" evidence="12">
    <location>
        <begin position="1254"/>
        <end position="1352"/>
    </location>
</feature>
<evidence type="ECO:0000256" key="1">
    <source>
        <dbReference type="ARBA" id="ARBA00000085"/>
    </source>
</evidence>
<dbReference type="InterPro" id="IPR018060">
    <property type="entry name" value="HTH_AraC"/>
</dbReference>
<name>A0A7G1I101_9BACT</name>
<dbReference type="KEGG" id="copr:Cop2CBH44_27670"/>
<dbReference type="Pfam" id="PF00512">
    <property type="entry name" value="HisKA"/>
    <property type="match status" value="1"/>
</dbReference>
<dbReference type="EMBL" id="AP023322">
    <property type="protein sequence ID" value="BCI64414.1"/>
    <property type="molecule type" value="Genomic_DNA"/>
</dbReference>
<dbReference type="FunFam" id="1.10.287.130:FF:000034">
    <property type="entry name" value="Two-component system sensor histidine kinase/response regulator"/>
    <property type="match status" value="1"/>
</dbReference>
<dbReference type="Pfam" id="PF07494">
    <property type="entry name" value="Reg_prop"/>
    <property type="match status" value="6"/>
</dbReference>
<reference evidence="16" key="1">
    <citation type="submission" date="2020-07" db="EMBL/GenBank/DDBJ databases">
        <title>Complete genome sequencing of Coprobacter sp. strain 2CBH44.</title>
        <authorList>
            <person name="Sakamoto M."/>
            <person name="Murakami T."/>
            <person name="Mori H."/>
        </authorList>
    </citation>
    <scope>NUCLEOTIDE SEQUENCE [LARGE SCALE GENOMIC DNA]</scope>
    <source>
        <strain evidence="16">2CBH44</strain>
    </source>
</reference>
<keyword evidence="7" id="KW-0067">ATP-binding</keyword>
<dbReference type="PROSITE" id="PS50110">
    <property type="entry name" value="RESPONSE_REGULATORY"/>
    <property type="match status" value="1"/>
</dbReference>
<dbReference type="InterPro" id="IPR015943">
    <property type="entry name" value="WD40/YVTN_repeat-like_dom_sf"/>
</dbReference>
<evidence type="ECO:0000256" key="5">
    <source>
        <dbReference type="ARBA" id="ARBA00022741"/>
    </source>
</evidence>
<feature type="modified residue" description="4-aspartylphosphate" evidence="11">
    <location>
        <position position="1155"/>
    </location>
</feature>
<keyword evidence="9" id="KW-0805">Transcription regulation</keyword>
<protein>
    <recommendedName>
        <fullName evidence="2">histidine kinase</fullName>
        <ecNumber evidence="2">2.7.13.3</ecNumber>
    </recommendedName>
</protein>
<dbReference type="InterPro" id="IPR003661">
    <property type="entry name" value="HisK_dim/P_dom"/>
</dbReference>
<dbReference type="SUPFAM" id="SSF52172">
    <property type="entry name" value="CheY-like"/>
    <property type="match status" value="1"/>
</dbReference>
<evidence type="ECO:0000256" key="3">
    <source>
        <dbReference type="ARBA" id="ARBA00022553"/>
    </source>
</evidence>
<gene>
    <name evidence="15" type="ORF">Cop2CBH44_27670</name>
</gene>
<keyword evidence="16" id="KW-1185">Reference proteome</keyword>
<dbReference type="InterPro" id="IPR005467">
    <property type="entry name" value="His_kinase_dom"/>
</dbReference>
<dbReference type="Gene3D" id="2.130.10.10">
    <property type="entry name" value="YVTN repeat-like/Quinoprotein amine dehydrogenase"/>
    <property type="match status" value="2"/>
</dbReference>
<dbReference type="Gene3D" id="3.40.50.2300">
    <property type="match status" value="1"/>
</dbReference>
<dbReference type="CDD" id="cd17574">
    <property type="entry name" value="REC_OmpR"/>
    <property type="match status" value="1"/>
</dbReference>
<dbReference type="SUPFAM" id="SSF55874">
    <property type="entry name" value="ATPase domain of HSP90 chaperone/DNA topoisomerase II/histidine kinase"/>
    <property type="match status" value="1"/>
</dbReference>
<dbReference type="CDD" id="cd00082">
    <property type="entry name" value="HisKA"/>
    <property type="match status" value="1"/>
</dbReference>
<dbReference type="SUPFAM" id="SSF47384">
    <property type="entry name" value="Homodimeric domain of signal transducing histidine kinase"/>
    <property type="match status" value="1"/>
</dbReference>
<keyword evidence="8" id="KW-0902">Two-component regulatory system</keyword>
<keyword evidence="4" id="KW-0808">Transferase</keyword>
<dbReference type="Pfam" id="PF12833">
    <property type="entry name" value="HTH_18"/>
    <property type="match status" value="1"/>
</dbReference>
<dbReference type="FunFam" id="3.30.565.10:FF:000037">
    <property type="entry name" value="Hybrid sensor histidine kinase/response regulator"/>
    <property type="match status" value="1"/>
</dbReference>
<dbReference type="RefSeq" id="WP_021931839.1">
    <property type="nucleotide sequence ID" value="NZ_AP023322.1"/>
</dbReference>
<evidence type="ECO:0000256" key="8">
    <source>
        <dbReference type="ARBA" id="ARBA00023012"/>
    </source>
</evidence>
<keyword evidence="5" id="KW-0547">Nucleotide-binding</keyword>
<evidence type="ECO:0000313" key="16">
    <source>
        <dbReference type="Proteomes" id="UP000594042"/>
    </source>
</evidence>
<dbReference type="InterPro" id="IPR011006">
    <property type="entry name" value="CheY-like_superfamily"/>
</dbReference>
<dbReference type="PROSITE" id="PS50109">
    <property type="entry name" value="HIS_KIN"/>
    <property type="match status" value="1"/>
</dbReference>
<dbReference type="Gene3D" id="3.30.565.10">
    <property type="entry name" value="Histidine kinase-like ATPase, C-terminal domain"/>
    <property type="match status" value="1"/>
</dbReference>
<evidence type="ECO:0000256" key="11">
    <source>
        <dbReference type="PROSITE-ProRule" id="PRU00169"/>
    </source>
</evidence>
<keyword evidence="6 15" id="KW-0418">Kinase</keyword>
<dbReference type="InterPro" id="IPR011123">
    <property type="entry name" value="Y_Y_Y"/>
</dbReference>
<dbReference type="InterPro" id="IPR003594">
    <property type="entry name" value="HATPase_dom"/>
</dbReference>
<dbReference type="SMART" id="SM00387">
    <property type="entry name" value="HATPase_c"/>
    <property type="match status" value="1"/>
</dbReference>
<dbReference type="SUPFAM" id="SSF63829">
    <property type="entry name" value="Calcium-dependent phosphotriesterase"/>
    <property type="match status" value="2"/>
</dbReference>
<dbReference type="GO" id="GO:0005524">
    <property type="term" value="F:ATP binding"/>
    <property type="evidence" value="ECO:0007669"/>
    <property type="project" value="UniProtKB-KW"/>
</dbReference>
<dbReference type="Pfam" id="PF00072">
    <property type="entry name" value="Response_reg"/>
    <property type="match status" value="1"/>
</dbReference>
<feature type="domain" description="Response regulatory" evidence="14">
    <location>
        <begin position="1106"/>
        <end position="1222"/>
    </location>
</feature>
<dbReference type="Pfam" id="PF07495">
    <property type="entry name" value="Y_Y_Y"/>
    <property type="match status" value="1"/>
</dbReference>
<evidence type="ECO:0000256" key="10">
    <source>
        <dbReference type="ARBA" id="ARBA00023163"/>
    </source>
</evidence>
<dbReference type="PROSITE" id="PS01124">
    <property type="entry name" value="HTH_ARAC_FAMILY_2"/>
    <property type="match status" value="1"/>
</dbReference>
<evidence type="ECO:0000259" key="13">
    <source>
        <dbReference type="PROSITE" id="PS50109"/>
    </source>
</evidence>
<dbReference type="PANTHER" id="PTHR43547">
    <property type="entry name" value="TWO-COMPONENT HISTIDINE KINASE"/>
    <property type="match status" value="1"/>
</dbReference>
<dbReference type="InterPro" id="IPR004358">
    <property type="entry name" value="Sig_transdc_His_kin-like_C"/>
</dbReference>
<evidence type="ECO:0000259" key="14">
    <source>
        <dbReference type="PROSITE" id="PS50110"/>
    </source>
</evidence>
<evidence type="ECO:0000313" key="15">
    <source>
        <dbReference type="EMBL" id="BCI64414.1"/>
    </source>
</evidence>
<comment type="catalytic activity">
    <reaction evidence="1">
        <text>ATP + protein L-histidine = ADP + protein N-phospho-L-histidine.</text>
        <dbReference type="EC" id="2.7.13.3"/>
    </reaction>
</comment>
<feature type="domain" description="Histidine kinase" evidence="13">
    <location>
        <begin position="843"/>
        <end position="1056"/>
    </location>
</feature>
<dbReference type="InterPro" id="IPR013783">
    <property type="entry name" value="Ig-like_fold"/>
</dbReference>
<dbReference type="InterPro" id="IPR036890">
    <property type="entry name" value="HATPase_C_sf"/>
</dbReference>
<dbReference type="SMART" id="SM00388">
    <property type="entry name" value="HisKA"/>
    <property type="match status" value="1"/>
</dbReference>
<dbReference type="Proteomes" id="UP000594042">
    <property type="component" value="Chromosome"/>
</dbReference>
<dbReference type="SUPFAM" id="SSF46689">
    <property type="entry name" value="Homeodomain-like"/>
    <property type="match status" value="1"/>
</dbReference>
<dbReference type="EC" id="2.7.13.3" evidence="2"/>
<dbReference type="GO" id="GO:0003700">
    <property type="term" value="F:DNA-binding transcription factor activity"/>
    <property type="evidence" value="ECO:0007669"/>
    <property type="project" value="InterPro"/>
</dbReference>